<proteinExistence type="predicted"/>
<comment type="caution">
    <text evidence="1">The sequence shown here is derived from an EMBL/GenBank/DDBJ whole genome shotgun (WGS) entry which is preliminary data.</text>
</comment>
<dbReference type="AlphaFoldDB" id="A0A2N1MDC9"/>
<dbReference type="Proteomes" id="UP000233469">
    <property type="component" value="Unassembled WGS sequence"/>
</dbReference>
<gene>
    <name evidence="1" type="ORF">RhiirC2_719684</name>
</gene>
<dbReference type="EMBL" id="LLXL01002951">
    <property type="protein sequence ID" value="PKK59635.1"/>
    <property type="molecule type" value="Genomic_DNA"/>
</dbReference>
<name>A0A2N1MDC9_9GLOM</name>
<accession>A0A2N1MDC9</accession>
<evidence type="ECO:0000313" key="2">
    <source>
        <dbReference type="Proteomes" id="UP000233469"/>
    </source>
</evidence>
<reference evidence="1 2" key="1">
    <citation type="submission" date="2016-04" db="EMBL/GenBank/DDBJ databases">
        <title>Genome analyses suggest a sexual origin of heterokaryosis in a supposedly ancient asexual fungus.</title>
        <authorList>
            <person name="Ropars J."/>
            <person name="Sedzielewska K."/>
            <person name="Noel J."/>
            <person name="Charron P."/>
            <person name="Farinelli L."/>
            <person name="Marton T."/>
            <person name="Kruger M."/>
            <person name="Pelin A."/>
            <person name="Brachmann A."/>
            <person name="Corradi N."/>
        </authorList>
    </citation>
    <scope>NUCLEOTIDE SEQUENCE [LARGE SCALE GENOMIC DNA]</scope>
    <source>
        <strain evidence="1 2">C2</strain>
    </source>
</reference>
<evidence type="ECO:0000313" key="1">
    <source>
        <dbReference type="EMBL" id="PKK59635.1"/>
    </source>
</evidence>
<sequence length="296" mass="34777">MDYSDQCTGTPASLKLNKTDIPKRNTNFLDLGENDFMDSLTKMGKMKKIGLKCNAWKTVKQCRKYVTFKLLDDSNNEPAINTINAFDLMKSASMLNYLPEFKLPNMRNAFAYCAKPSAFFVRILNRQRFRFIDKLKLVFSFKIGKYIYHNGNVQNSVYIWRIDINVDEQELVNKYYIIGNNLKQTLQVYHTRAMRKEYLDTVDFYIGKVEKAKMCYIYSAWLNDSVAPVNLETQDVDNRIEMMLELGDPDLLTDFHEINKGKLPKFDIFWEYALKYLEGIAQESILVVDERRHDLF</sequence>
<reference evidence="1 2" key="2">
    <citation type="submission" date="2017-10" db="EMBL/GenBank/DDBJ databases">
        <title>Extensive intraspecific genome diversity in a model arbuscular mycorrhizal fungus.</title>
        <authorList>
            <person name="Chen E.C.H."/>
            <person name="Morin E."/>
            <person name="Baudet D."/>
            <person name="Noel J."/>
            <person name="Ndikumana S."/>
            <person name="Charron P."/>
            <person name="St-Onge C."/>
            <person name="Giorgi J."/>
            <person name="Grigoriev I.V."/>
            <person name="Roux C."/>
            <person name="Martin F.M."/>
            <person name="Corradi N."/>
        </authorList>
    </citation>
    <scope>NUCLEOTIDE SEQUENCE [LARGE SCALE GENOMIC DNA]</scope>
    <source>
        <strain evidence="1 2">C2</strain>
    </source>
</reference>
<protein>
    <submittedName>
        <fullName evidence="1">Uncharacterized protein</fullName>
    </submittedName>
</protein>
<organism evidence="1 2">
    <name type="scientific">Rhizophagus irregularis</name>
    <dbReference type="NCBI Taxonomy" id="588596"/>
    <lineage>
        <taxon>Eukaryota</taxon>
        <taxon>Fungi</taxon>
        <taxon>Fungi incertae sedis</taxon>
        <taxon>Mucoromycota</taxon>
        <taxon>Glomeromycotina</taxon>
        <taxon>Glomeromycetes</taxon>
        <taxon>Glomerales</taxon>
        <taxon>Glomeraceae</taxon>
        <taxon>Rhizophagus</taxon>
    </lineage>
</organism>